<proteinExistence type="predicted"/>
<reference evidence="1 2" key="2">
    <citation type="journal article" date="2022" name="Mol. Ecol. Resour.">
        <title>The genomes of chicory, endive, great burdock and yacon provide insights into Asteraceae paleo-polyploidization history and plant inulin production.</title>
        <authorList>
            <person name="Fan W."/>
            <person name="Wang S."/>
            <person name="Wang H."/>
            <person name="Wang A."/>
            <person name="Jiang F."/>
            <person name="Liu H."/>
            <person name="Zhao H."/>
            <person name="Xu D."/>
            <person name="Zhang Y."/>
        </authorList>
    </citation>
    <scope>NUCLEOTIDE SEQUENCE [LARGE SCALE GENOMIC DNA]</scope>
    <source>
        <strain evidence="2">cv. Punajuju</strain>
        <tissue evidence="1">Leaves</tissue>
    </source>
</reference>
<sequence>MTNVPVGKLLRSKEENVTRPVPSKVRLWRLSNSMFLGSTRVNLYLFMTHSPYPLTKTPSPYKYVIPTASSLQTILSFPKIYNSIVS</sequence>
<dbReference type="Proteomes" id="UP001055811">
    <property type="component" value="Linkage Group LG06"/>
</dbReference>
<reference evidence="2" key="1">
    <citation type="journal article" date="2022" name="Mol. Ecol. Resour.">
        <title>The genomes of chicory, endive, great burdock and yacon provide insights into Asteraceae palaeo-polyploidization history and plant inulin production.</title>
        <authorList>
            <person name="Fan W."/>
            <person name="Wang S."/>
            <person name="Wang H."/>
            <person name="Wang A."/>
            <person name="Jiang F."/>
            <person name="Liu H."/>
            <person name="Zhao H."/>
            <person name="Xu D."/>
            <person name="Zhang Y."/>
        </authorList>
    </citation>
    <scope>NUCLEOTIDE SEQUENCE [LARGE SCALE GENOMIC DNA]</scope>
    <source>
        <strain evidence="2">cv. Punajuju</strain>
    </source>
</reference>
<accession>A0ACB9BH40</accession>
<gene>
    <name evidence="1" type="ORF">L2E82_32110</name>
</gene>
<name>A0ACB9BH40_CICIN</name>
<keyword evidence="2" id="KW-1185">Reference proteome</keyword>
<comment type="caution">
    <text evidence="1">The sequence shown here is derived from an EMBL/GenBank/DDBJ whole genome shotgun (WGS) entry which is preliminary data.</text>
</comment>
<protein>
    <submittedName>
        <fullName evidence="1">Uncharacterized protein</fullName>
    </submittedName>
</protein>
<evidence type="ECO:0000313" key="2">
    <source>
        <dbReference type="Proteomes" id="UP001055811"/>
    </source>
</evidence>
<evidence type="ECO:0000313" key="1">
    <source>
        <dbReference type="EMBL" id="KAI3721106.1"/>
    </source>
</evidence>
<organism evidence="1 2">
    <name type="scientific">Cichorium intybus</name>
    <name type="common">Chicory</name>
    <dbReference type="NCBI Taxonomy" id="13427"/>
    <lineage>
        <taxon>Eukaryota</taxon>
        <taxon>Viridiplantae</taxon>
        <taxon>Streptophyta</taxon>
        <taxon>Embryophyta</taxon>
        <taxon>Tracheophyta</taxon>
        <taxon>Spermatophyta</taxon>
        <taxon>Magnoliopsida</taxon>
        <taxon>eudicotyledons</taxon>
        <taxon>Gunneridae</taxon>
        <taxon>Pentapetalae</taxon>
        <taxon>asterids</taxon>
        <taxon>campanulids</taxon>
        <taxon>Asterales</taxon>
        <taxon>Asteraceae</taxon>
        <taxon>Cichorioideae</taxon>
        <taxon>Cichorieae</taxon>
        <taxon>Cichoriinae</taxon>
        <taxon>Cichorium</taxon>
    </lineage>
</organism>
<dbReference type="EMBL" id="CM042014">
    <property type="protein sequence ID" value="KAI3721106.1"/>
    <property type="molecule type" value="Genomic_DNA"/>
</dbReference>